<feature type="domain" description="Pyridoxamine 5'-phosphate oxidase Alr4036 family FMN-binding" evidence="5">
    <location>
        <begin position="15"/>
        <end position="96"/>
    </location>
</feature>
<keyword evidence="3" id="KW-0288">FMN</keyword>
<proteinExistence type="predicted"/>
<dbReference type="RefSeq" id="WP_155600563.1">
    <property type="nucleotide sequence ID" value="NZ_RCNR01000034.1"/>
</dbReference>
<dbReference type="GO" id="GO:0010181">
    <property type="term" value="F:FMN binding"/>
    <property type="evidence" value="ECO:0007669"/>
    <property type="project" value="InterPro"/>
</dbReference>
<evidence type="ECO:0000256" key="4">
    <source>
        <dbReference type="ARBA" id="ARBA00023002"/>
    </source>
</evidence>
<dbReference type="AlphaFoldDB" id="A0A7X2ZVP3"/>
<dbReference type="GO" id="GO:0008615">
    <property type="term" value="P:pyridoxine biosynthetic process"/>
    <property type="evidence" value="ECO:0007669"/>
    <property type="project" value="InterPro"/>
</dbReference>
<keyword evidence="7" id="KW-1185">Reference proteome</keyword>
<dbReference type="Gene3D" id="2.30.110.10">
    <property type="entry name" value="Electron Transport, Fmn-binding Protein, Chain A"/>
    <property type="match status" value="1"/>
</dbReference>
<dbReference type="PANTHER" id="PTHR10851:SF3">
    <property type="entry name" value="PYRIDOXINE_PYRIDOXAMINE 5'-PHOSPHATE OXIDASE 2"/>
    <property type="match status" value="1"/>
</dbReference>
<dbReference type="Pfam" id="PF12766">
    <property type="entry name" value="Pyridox_oxase_2"/>
    <property type="match status" value="1"/>
</dbReference>
<evidence type="ECO:0000256" key="2">
    <source>
        <dbReference type="ARBA" id="ARBA00022630"/>
    </source>
</evidence>
<keyword evidence="2" id="KW-0285">Flavoprotein</keyword>
<protein>
    <submittedName>
        <fullName evidence="6">Pyridoxamine 5'-phosphate oxidase</fullName>
    </submittedName>
</protein>
<comment type="caution">
    <text evidence="6">The sequence shown here is derived from an EMBL/GenBank/DDBJ whole genome shotgun (WGS) entry which is preliminary data.</text>
</comment>
<dbReference type="PANTHER" id="PTHR10851">
    <property type="entry name" value="PYRIDOXINE-5-PHOSPHATE OXIDASE"/>
    <property type="match status" value="1"/>
</dbReference>
<comment type="cofactor">
    <cofactor evidence="1">
        <name>FMN</name>
        <dbReference type="ChEBI" id="CHEBI:58210"/>
    </cofactor>
</comment>
<evidence type="ECO:0000313" key="7">
    <source>
        <dbReference type="Proteomes" id="UP000540519"/>
    </source>
</evidence>
<dbReference type="EMBL" id="RCNR01000034">
    <property type="protein sequence ID" value="MUH37209.1"/>
    <property type="molecule type" value="Genomic_DNA"/>
</dbReference>
<reference evidence="6 7" key="1">
    <citation type="journal article" date="2019" name="Mar. Drugs">
        <title>Comparative Genomics and CAZyme Genome Repertoires of Marine Zobellia amurskyensis KMM 3526(T) and Zobellia laminariae KMM 3676(T).</title>
        <authorList>
            <person name="Chernysheva N."/>
            <person name="Bystritskaya E."/>
            <person name="Stenkova A."/>
            <person name="Golovkin I."/>
            <person name="Nedashkovskaya O."/>
            <person name="Isaeva M."/>
        </authorList>
    </citation>
    <scope>NUCLEOTIDE SEQUENCE [LARGE SCALE GENOMIC DNA]</scope>
    <source>
        <strain evidence="6 7">KMM 3526</strain>
    </source>
</reference>
<dbReference type="SUPFAM" id="SSF50475">
    <property type="entry name" value="FMN-binding split barrel"/>
    <property type="match status" value="1"/>
</dbReference>
<gene>
    <name evidence="6" type="ORF">D9O36_15260</name>
</gene>
<accession>A0A7X2ZVP3</accession>
<evidence type="ECO:0000256" key="1">
    <source>
        <dbReference type="ARBA" id="ARBA00001917"/>
    </source>
</evidence>
<dbReference type="InterPro" id="IPR000659">
    <property type="entry name" value="Pyridox_Oxase"/>
</dbReference>
<evidence type="ECO:0000313" key="6">
    <source>
        <dbReference type="EMBL" id="MUH37209.1"/>
    </source>
</evidence>
<sequence length="181" mass="20816">MTSIFWDETLAEIDKGITERGHPFRFFSLASIDESGAPSQRTVVFRHFNDNLSLIFYTDERSKKVKDIEKNKDVSLLFYHPENLLQITIKGKASVIKNPEVLNEYWSAVPDSNKKDYTTHIAPGSTMKNPDALEYLNGDHHFCAIQIEPTSIEYLKLKRPNHIRVLFTKNKDSWGGKFLAP</sequence>
<keyword evidence="4" id="KW-0560">Oxidoreductase</keyword>
<dbReference type="InterPro" id="IPR012349">
    <property type="entry name" value="Split_barrel_FMN-bd"/>
</dbReference>
<dbReference type="Proteomes" id="UP000540519">
    <property type="component" value="Unassembled WGS sequence"/>
</dbReference>
<dbReference type="InterPro" id="IPR024624">
    <property type="entry name" value="Pyridox_Oxase_Alr4036_FMN-bd"/>
</dbReference>
<dbReference type="OrthoDB" id="1493996at2"/>
<name>A0A7X2ZVP3_9FLAO</name>
<evidence type="ECO:0000259" key="5">
    <source>
        <dbReference type="Pfam" id="PF12766"/>
    </source>
</evidence>
<evidence type="ECO:0000256" key="3">
    <source>
        <dbReference type="ARBA" id="ARBA00022643"/>
    </source>
</evidence>
<organism evidence="6 7">
    <name type="scientific">Zobellia amurskyensis</name>
    <dbReference type="NCBI Taxonomy" id="248905"/>
    <lineage>
        <taxon>Bacteria</taxon>
        <taxon>Pseudomonadati</taxon>
        <taxon>Bacteroidota</taxon>
        <taxon>Flavobacteriia</taxon>
        <taxon>Flavobacteriales</taxon>
        <taxon>Flavobacteriaceae</taxon>
        <taxon>Zobellia</taxon>
    </lineage>
</organism>
<dbReference type="GO" id="GO:0004733">
    <property type="term" value="F:pyridoxamine phosphate oxidase activity"/>
    <property type="evidence" value="ECO:0007669"/>
    <property type="project" value="InterPro"/>
</dbReference>